<dbReference type="Gene3D" id="3.40.50.150">
    <property type="entry name" value="Vaccinia Virus protein VP39"/>
    <property type="match status" value="1"/>
</dbReference>
<dbReference type="Pfam" id="PF08100">
    <property type="entry name" value="Dimerisation"/>
    <property type="match status" value="1"/>
</dbReference>
<dbReference type="InterPro" id="IPR012967">
    <property type="entry name" value="COMT_dimerisation"/>
</dbReference>
<keyword evidence="2" id="KW-0808">Transferase</keyword>
<dbReference type="SUPFAM" id="SSF46785">
    <property type="entry name" value="Winged helix' DNA-binding domain"/>
    <property type="match status" value="1"/>
</dbReference>
<keyword evidence="1" id="KW-0489">Methyltransferase</keyword>
<dbReference type="Pfam" id="PF00891">
    <property type="entry name" value="Methyltransf_2"/>
    <property type="match status" value="1"/>
</dbReference>
<dbReference type="GO" id="GO:0032259">
    <property type="term" value="P:methylation"/>
    <property type="evidence" value="ECO:0007669"/>
    <property type="project" value="UniProtKB-KW"/>
</dbReference>
<organism evidence="7 8">
    <name type="scientific">Cryptomeria japonica</name>
    <name type="common">Japanese cedar</name>
    <name type="synonym">Cupressus japonica</name>
    <dbReference type="NCBI Taxonomy" id="3369"/>
    <lineage>
        <taxon>Eukaryota</taxon>
        <taxon>Viridiplantae</taxon>
        <taxon>Streptophyta</taxon>
        <taxon>Embryophyta</taxon>
        <taxon>Tracheophyta</taxon>
        <taxon>Spermatophyta</taxon>
        <taxon>Pinopsida</taxon>
        <taxon>Pinidae</taxon>
        <taxon>Conifers II</taxon>
        <taxon>Cupressales</taxon>
        <taxon>Cupressaceae</taxon>
        <taxon>Cryptomeria</taxon>
    </lineage>
</organism>
<accession>A0AAD3NTQ9</accession>
<dbReference type="Proteomes" id="UP001234787">
    <property type="component" value="Unassembled WGS sequence"/>
</dbReference>
<keyword evidence="8" id="KW-1185">Reference proteome</keyword>
<evidence type="ECO:0000256" key="3">
    <source>
        <dbReference type="ARBA" id="ARBA00022691"/>
    </source>
</evidence>
<evidence type="ECO:0000259" key="5">
    <source>
        <dbReference type="Pfam" id="PF00891"/>
    </source>
</evidence>
<dbReference type="InterPro" id="IPR036388">
    <property type="entry name" value="WH-like_DNA-bd_sf"/>
</dbReference>
<dbReference type="InterPro" id="IPR029063">
    <property type="entry name" value="SAM-dependent_MTases_sf"/>
</dbReference>
<keyword evidence="3" id="KW-0949">S-adenosyl-L-methionine</keyword>
<sequence>MNDPAADMERHTGEICADSMFESGEEELAGQAEAWKYTFAFVESLAVKSVVLLGIPDIIARHGPKATLSLSQIAAELPSEKPDVNCLFRILRFLVAKNFFRAETSEGANEVRYGLTPVSKWMVKDGGAAPSLSMATILLMHNDMTTMATWHHLNESVLHGGVAFEKAHGLHMGDYMAAQPHYKDHFYKAWECNNKIVMKAILSKYEGFQGLNSLVDVAGRTGADLAEIVKAYPTISGINYDLPNVIATAPHFPGVKHVGGDMLKGVPSGDAVFMKWILHDWSNEDCVKILKQCRKAIPETGKVLIVDTVLNAREKTAVDPSLGFAYDLAKLAFTSHGGRERSEEEWKNVLKEGGFPRSNIIAIPTLASLIEAFPY</sequence>
<dbReference type="GO" id="GO:0008171">
    <property type="term" value="F:O-methyltransferase activity"/>
    <property type="evidence" value="ECO:0007669"/>
    <property type="project" value="InterPro"/>
</dbReference>
<reference evidence="7" key="1">
    <citation type="submission" date="2022-12" db="EMBL/GenBank/DDBJ databases">
        <title>Chromosome-Level Genome Assembly of Japanese Cedar (Cryptomeriajaponica D. Don).</title>
        <authorList>
            <person name="Fujino T."/>
            <person name="Yamaguchi K."/>
            <person name="Yokoyama T."/>
            <person name="Hamanaka T."/>
            <person name="Harazono Y."/>
            <person name="Kamada H."/>
            <person name="Kobayashi W."/>
            <person name="Ujino-Ihara T."/>
            <person name="Uchiyama K."/>
            <person name="Matsumoto A."/>
            <person name="Izuno A."/>
            <person name="Tsumura Y."/>
            <person name="Toyoda A."/>
            <person name="Shigenobu S."/>
            <person name="Moriguchi Y."/>
            <person name="Ueno S."/>
            <person name="Kasahara M."/>
        </authorList>
    </citation>
    <scope>NUCLEOTIDE SEQUENCE</scope>
</reference>
<evidence type="ECO:0000256" key="1">
    <source>
        <dbReference type="ARBA" id="ARBA00022603"/>
    </source>
</evidence>
<dbReference type="AlphaFoldDB" id="A0AAD3NTQ9"/>
<evidence type="ECO:0000313" key="7">
    <source>
        <dbReference type="EMBL" id="GLJ59296.1"/>
    </source>
</evidence>
<gene>
    <name evidence="7" type="ORF">SUGI_1501830</name>
</gene>
<feature type="domain" description="O-methyltransferase C-terminal" evidence="5">
    <location>
        <begin position="150"/>
        <end position="355"/>
    </location>
</feature>
<dbReference type="PIRSF" id="PIRSF005739">
    <property type="entry name" value="O-mtase"/>
    <property type="match status" value="1"/>
</dbReference>
<protein>
    <submittedName>
        <fullName evidence="7">Uncharacterized protein</fullName>
    </submittedName>
</protein>
<dbReference type="SUPFAM" id="SSF53335">
    <property type="entry name" value="S-adenosyl-L-methionine-dependent methyltransferases"/>
    <property type="match status" value="1"/>
</dbReference>
<dbReference type="PROSITE" id="PS51683">
    <property type="entry name" value="SAM_OMT_II"/>
    <property type="match status" value="1"/>
</dbReference>
<evidence type="ECO:0000259" key="6">
    <source>
        <dbReference type="Pfam" id="PF08100"/>
    </source>
</evidence>
<feature type="active site" description="Proton acceptor" evidence="4">
    <location>
        <position position="279"/>
    </location>
</feature>
<dbReference type="InterPro" id="IPR001077">
    <property type="entry name" value="COMT_C"/>
</dbReference>
<evidence type="ECO:0000256" key="4">
    <source>
        <dbReference type="PIRSR" id="PIRSR005739-1"/>
    </source>
</evidence>
<comment type="caution">
    <text evidence="7">The sequence shown here is derived from an EMBL/GenBank/DDBJ whole genome shotgun (WGS) entry which is preliminary data.</text>
</comment>
<dbReference type="InterPro" id="IPR036390">
    <property type="entry name" value="WH_DNA-bd_sf"/>
</dbReference>
<dbReference type="Gene3D" id="1.10.10.10">
    <property type="entry name" value="Winged helix-like DNA-binding domain superfamily/Winged helix DNA-binding domain"/>
    <property type="match status" value="1"/>
</dbReference>
<name>A0AAD3NTQ9_CRYJA</name>
<evidence type="ECO:0000256" key="2">
    <source>
        <dbReference type="ARBA" id="ARBA00022679"/>
    </source>
</evidence>
<dbReference type="GO" id="GO:0046983">
    <property type="term" value="F:protein dimerization activity"/>
    <property type="evidence" value="ECO:0007669"/>
    <property type="project" value="InterPro"/>
</dbReference>
<proteinExistence type="predicted"/>
<dbReference type="InterPro" id="IPR016461">
    <property type="entry name" value="COMT-like"/>
</dbReference>
<dbReference type="EMBL" id="BSEH01000812">
    <property type="protein sequence ID" value="GLJ59296.1"/>
    <property type="molecule type" value="Genomic_DNA"/>
</dbReference>
<feature type="domain" description="O-methyltransferase dimerisation" evidence="6">
    <location>
        <begin position="35"/>
        <end position="125"/>
    </location>
</feature>
<dbReference type="PANTHER" id="PTHR11746">
    <property type="entry name" value="O-METHYLTRANSFERASE"/>
    <property type="match status" value="1"/>
</dbReference>
<evidence type="ECO:0000313" key="8">
    <source>
        <dbReference type="Proteomes" id="UP001234787"/>
    </source>
</evidence>